<proteinExistence type="predicted"/>
<evidence type="ECO:0000256" key="1">
    <source>
        <dbReference type="SAM" id="Phobius"/>
    </source>
</evidence>
<organism evidence="2 3">
    <name type="scientific">Haemonchus contortus</name>
    <name type="common">Barber pole worm</name>
    <dbReference type="NCBI Taxonomy" id="6289"/>
    <lineage>
        <taxon>Eukaryota</taxon>
        <taxon>Metazoa</taxon>
        <taxon>Ecdysozoa</taxon>
        <taxon>Nematoda</taxon>
        <taxon>Chromadorea</taxon>
        <taxon>Rhabditida</taxon>
        <taxon>Rhabditina</taxon>
        <taxon>Rhabditomorpha</taxon>
        <taxon>Strongyloidea</taxon>
        <taxon>Trichostrongylidae</taxon>
        <taxon>Haemonchus</taxon>
    </lineage>
</organism>
<dbReference type="AlphaFoldDB" id="A0A7I4Y974"/>
<keyword evidence="1" id="KW-1133">Transmembrane helix</keyword>
<feature type="transmembrane region" description="Helical" evidence="1">
    <location>
        <begin position="53"/>
        <end position="76"/>
    </location>
</feature>
<keyword evidence="1" id="KW-0472">Membrane</keyword>
<keyword evidence="2" id="KW-1185">Reference proteome</keyword>
<dbReference type="OrthoDB" id="10639853at2759"/>
<name>A0A7I4Y974_HAECO</name>
<feature type="transmembrane region" description="Helical" evidence="1">
    <location>
        <begin position="20"/>
        <end position="41"/>
    </location>
</feature>
<sequence length="249" mass="28042">MTTFQHTIQGRVVSVIRLTIVLRVAIIICLWLVVVLLLMLFDSVGNASVMNTLVLHAIVLNVPLVTVTTTICFVPVHSDEVVGHPRQGNITISFVRVLFREARHVATEEDHLTIGDIRDCRPVPVPIRPDDLMTEVHLRVIKDLIGGSVHNIIRLASDLQYVITFLLARTVTRENDIRVETHRSTSQLTQTKNTRILFDISRILRHASLYYSGPFHLVQSHDSGSISCWPSDQDFNISDSSVGHRCTKK</sequence>
<protein>
    <submittedName>
        <fullName evidence="3">Transmembrane protein</fullName>
    </submittedName>
</protein>
<keyword evidence="1" id="KW-0812">Transmembrane</keyword>
<dbReference type="WBParaSite" id="HCON_00068670-00001">
    <property type="protein sequence ID" value="HCON_00068670-00001"/>
    <property type="gene ID" value="HCON_00068670"/>
</dbReference>
<reference evidence="3" key="1">
    <citation type="submission" date="2020-12" db="UniProtKB">
        <authorList>
            <consortium name="WormBaseParasite"/>
        </authorList>
    </citation>
    <scope>IDENTIFICATION</scope>
    <source>
        <strain evidence="3">MHco3</strain>
    </source>
</reference>
<evidence type="ECO:0000313" key="3">
    <source>
        <dbReference type="WBParaSite" id="HCON_00068670-00001"/>
    </source>
</evidence>
<accession>A0A7I4Y974</accession>
<dbReference type="Proteomes" id="UP000025227">
    <property type="component" value="Unplaced"/>
</dbReference>
<evidence type="ECO:0000313" key="2">
    <source>
        <dbReference type="Proteomes" id="UP000025227"/>
    </source>
</evidence>